<dbReference type="GO" id="GO:0019202">
    <property type="term" value="F:amino acid kinase activity"/>
    <property type="evidence" value="ECO:0007669"/>
    <property type="project" value="TreeGrafter"/>
</dbReference>
<evidence type="ECO:0000313" key="4">
    <source>
        <dbReference type="Proteomes" id="UP000004508"/>
    </source>
</evidence>
<sequence>MIKPEKYDTFFQQQVRVQYPQVPKNDVQFLELAGRGPGTERTYFLFRVKSKYWSGILQAYHDSYRHDDVFAWNTHQSLEEWLEHRVNLLRHLEQWDYPAPVLIPSRGGALCRAENWTLLMTSFLPGTVDGQSLSTFEHIGATLGRLHQLPLPSNHPFSCWNQTTMHASFQRFLSLASVPKAHQELYKWIQRTFEHVFLPISLPQTLVHGDVWVPNVLFKEGIASLIDWEFAGLGPAVLDLGVFLLFGQCDSQGDLPDIVDRARLRASMKGYRQWRALTTAEQDFLPHAVRFAVAWRAALVLLRSQKRQWPDAMQNGLKRLQKSYCLAETMASCGQDLFSEEGDEAYER</sequence>
<dbReference type="Proteomes" id="UP000004508">
    <property type="component" value="Unassembled WGS sequence"/>
</dbReference>
<dbReference type="eggNOG" id="COG2334">
    <property type="taxonomic scope" value="Bacteria"/>
</dbReference>
<evidence type="ECO:0000256" key="1">
    <source>
        <dbReference type="ARBA" id="ARBA00038240"/>
    </source>
</evidence>
<dbReference type="OrthoDB" id="161304at2"/>
<comment type="caution">
    <text evidence="3">The sequence shown here is derived from an EMBL/GenBank/DDBJ whole genome shotgun (WGS) entry which is preliminary data.</text>
</comment>
<dbReference type="InterPro" id="IPR011009">
    <property type="entry name" value="Kinase-like_dom_sf"/>
</dbReference>
<keyword evidence="3" id="KW-0808">Transferase</keyword>
<dbReference type="AlphaFoldDB" id="D6TQ57"/>
<reference evidence="3 4" key="1">
    <citation type="journal article" date="2011" name="Stand. Genomic Sci.">
        <title>Non-contiguous finished genome sequence and contextual data of the filamentous soil bacterium Ktedonobacter racemifer type strain (SOSP1-21).</title>
        <authorList>
            <person name="Chang Y.J."/>
            <person name="Land M."/>
            <person name="Hauser L."/>
            <person name="Chertkov O."/>
            <person name="Del Rio T.G."/>
            <person name="Nolan M."/>
            <person name="Copeland A."/>
            <person name="Tice H."/>
            <person name="Cheng J.F."/>
            <person name="Lucas S."/>
            <person name="Han C."/>
            <person name="Goodwin L."/>
            <person name="Pitluck S."/>
            <person name="Ivanova N."/>
            <person name="Ovchinikova G."/>
            <person name="Pati A."/>
            <person name="Chen A."/>
            <person name="Palaniappan K."/>
            <person name="Mavromatis K."/>
            <person name="Liolios K."/>
            <person name="Brettin T."/>
            <person name="Fiebig A."/>
            <person name="Rohde M."/>
            <person name="Abt B."/>
            <person name="Goker M."/>
            <person name="Detter J.C."/>
            <person name="Woyke T."/>
            <person name="Bristow J."/>
            <person name="Eisen J.A."/>
            <person name="Markowitz V."/>
            <person name="Hugenholtz P."/>
            <person name="Kyrpides N.C."/>
            <person name="Klenk H.P."/>
            <person name="Lapidus A."/>
        </authorList>
    </citation>
    <scope>NUCLEOTIDE SEQUENCE [LARGE SCALE GENOMIC DNA]</scope>
    <source>
        <strain evidence="4">DSM 44963</strain>
    </source>
</reference>
<evidence type="ECO:0000259" key="2">
    <source>
        <dbReference type="Pfam" id="PF01636"/>
    </source>
</evidence>
<dbReference type="EMBL" id="ADVG01000002">
    <property type="protein sequence ID" value="EFH85705.1"/>
    <property type="molecule type" value="Genomic_DNA"/>
</dbReference>
<feature type="domain" description="Aminoglycoside phosphotransferase" evidence="2">
    <location>
        <begin position="86"/>
        <end position="275"/>
    </location>
</feature>
<evidence type="ECO:0000313" key="3">
    <source>
        <dbReference type="EMBL" id="EFH85705.1"/>
    </source>
</evidence>
<dbReference type="Gene3D" id="3.90.1200.10">
    <property type="match status" value="1"/>
</dbReference>
<dbReference type="SUPFAM" id="SSF56112">
    <property type="entry name" value="Protein kinase-like (PK-like)"/>
    <property type="match status" value="1"/>
</dbReference>
<dbReference type="InParanoid" id="D6TQ57"/>
<proteinExistence type="inferred from homology"/>
<dbReference type="PANTHER" id="PTHR21064:SF6">
    <property type="entry name" value="AMINOGLYCOSIDE PHOSPHOTRANSFERASE DOMAIN-CONTAINING PROTEIN"/>
    <property type="match status" value="1"/>
</dbReference>
<comment type="similarity">
    <text evidence="1">Belongs to the pseudomonas-type ThrB family.</text>
</comment>
<organism evidence="3 4">
    <name type="scientific">Ktedonobacter racemifer DSM 44963</name>
    <dbReference type="NCBI Taxonomy" id="485913"/>
    <lineage>
        <taxon>Bacteria</taxon>
        <taxon>Bacillati</taxon>
        <taxon>Chloroflexota</taxon>
        <taxon>Ktedonobacteria</taxon>
        <taxon>Ktedonobacterales</taxon>
        <taxon>Ktedonobacteraceae</taxon>
        <taxon>Ktedonobacter</taxon>
    </lineage>
</organism>
<dbReference type="InterPro" id="IPR050249">
    <property type="entry name" value="Pseudomonas-type_ThrB"/>
</dbReference>
<name>D6TQ57_KTERA</name>
<dbReference type="STRING" id="485913.Krac_6935"/>
<keyword evidence="4" id="KW-1185">Reference proteome</keyword>
<dbReference type="Pfam" id="PF01636">
    <property type="entry name" value="APH"/>
    <property type="match status" value="1"/>
</dbReference>
<protein>
    <submittedName>
        <fullName evidence="3">Aminoglycoside phosphotransferase</fullName>
    </submittedName>
</protein>
<dbReference type="RefSeq" id="WP_007909400.1">
    <property type="nucleotide sequence ID" value="NZ_ADVG01000002.1"/>
</dbReference>
<dbReference type="InterPro" id="IPR002575">
    <property type="entry name" value="Aminoglycoside_PTrfase"/>
</dbReference>
<gene>
    <name evidence="3" type="ORF">Krac_6935</name>
</gene>
<accession>D6TQ57</accession>
<dbReference type="PANTHER" id="PTHR21064">
    <property type="entry name" value="AMINOGLYCOSIDE PHOSPHOTRANSFERASE DOMAIN-CONTAINING PROTEIN-RELATED"/>
    <property type="match status" value="1"/>
</dbReference>